<dbReference type="PANTHER" id="PTHR46121">
    <property type="entry name" value="STEROIDOGENIC ACUTE REGULATORY PROTEIN-LIKE"/>
    <property type="match status" value="1"/>
</dbReference>
<organism evidence="3 4">
    <name type="scientific">Macrostomum lignano</name>
    <dbReference type="NCBI Taxonomy" id="282301"/>
    <lineage>
        <taxon>Eukaryota</taxon>
        <taxon>Metazoa</taxon>
        <taxon>Spiralia</taxon>
        <taxon>Lophotrochozoa</taxon>
        <taxon>Platyhelminthes</taxon>
        <taxon>Rhabditophora</taxon>
        <taxon>Macrostomorpha</taxon>
        <taxon>Macrostomida</taxon>
        <taxon>Macrostomidae</taxon>
        <taxon>Macrostomum</taxon>
    </lineage>
</organism>
<evidence type="ECO:0000256" key="1">
    <source>
        <dbReference type="SAM" id="MobiDB-lite"/>
    </source>
</evidence>
<dbReference type="GO" id="GO:0005789">
    <property type="term" value="C:endoplasmic reticulum membrane"/>
    <property type="evidence" value="ECO:0007669"/>
    <property type="project" value="TreeGrafter"/>
</dbReference>
<dbReference type="InterPro" id="IPR023393">
    <property type="entry name" value="START-like_dom_sf"/>
</dbReference>
<dbReference type="InterPro" id="IPR051869">
    <property type="entry name" value="STARD3"/>
</dbReference>
<proteinExistence type="predicted"/>
<accession>A0A1I8J6Y3</accession>
<dbReference type="SUPFAM" id="SSF55961">
    <property type="entry name" value="Bet v1-like"/>
    <property type="match status" value="1"/>
</dbReference>
<dbReference type="GO" id="GO:0099044">
    <property type="term" value="P:vesicle tethering to endoplasmic reticulum"/>
    <property type="evidence" value="ECO:0007669"/>
    <property type="project" value="TreeGrafter"/>
</dbReference>
<reference evidence="4" key="1">
    <citation type="submission" date="2016-11" db="UniProtKB">
        <authorList>
            <consortium name="WormBaseParasite"/>
        </authorList>
    </citation>
    <scope>IDENTIFICATION</scope>
</reference>
<dbReference type="GO" id="GO:0140284">
    <property type="term" value="C:endoplasmic reticulum-endosome membrane contact site"/>
    <property type="evidence" value="ECO:0007669"/>
    <property type="project" value="TreeGrafter"/>
</dbReference>
<evidence type="ECO:0000313" key="4">
    <source>
        <dbReference type="WBParaSite" id="maker-uti_cns_0046219-snap-gene-0.4-mRNA-1"/>
    </source>
</evidence>
<dbReference type="Pfam" id="PF01852">
    <property type="entry name" value="START"/>
    <property type="match status" value="1"/>
</dbReference>
<dbReference type="WBParaSite" id="maker-uti_cns_0046219-snap-gene-0.4-mRNA-1">
    <property type="protein sequence ID" value="maker-uti_cns_0046219-snap-gene-0.4-mRNA-1"/>
    <property type="gene ID" value="maker-uti_cns_0046219-snap-gene-0.4"/>
</dbReference>
<keyword evidence="3" id="KW-1185">Reference proteome</keyword>
<feature type="region of interest" description="Disordered" evidence="1">
    <location>
        <begin position="81"/>
        <end position="107"/>
    </location>
</feature>
<dbReference type="GO" id="GO:0015485">
    <property type="term" value="F:cholesterol binding"/>
    <property type="evidence" value="ECO:0007669"/>
    <property type="project" value="TreeGrafter"/>
</dbReference>
<dbReference type="GO" id="GO:0031902">
    <property type="term" value="C:late endosome membrane"/>
    <property type="evidence" value="ECO:0007669"/>
    <property type="project" value="TreeGrafter"/>
</dbReference>
<dbReference type="PROSITE" id="PS50848">
    <property type="entry name" value="START"/>
    <property type="match status" value="1"/>
</dbReference>
<dbReference type="AlphaFoldDB" id="A0A1I8J6Y3"/>
<dbReference type="Gene3D" id="3.30.530.20">
    <property type="match status" value="1"/>
</dbReference>
<dbReference type="PANTHER" id="PTHR46121:SF1">
    <property type="entry name" value="STARD3 N-TERMINAL-LIKE PROTEIN"/>
    <property type="match status" value="1"/>
</dbReference>
<dbReference type="Proteomes" id="UP000095280">
    <property type="component" value="Unplaced"/>
</dbReference>
<sequence length="337" mass="37791">MHFTLYTRIYIRNKIPPLVKRVKFQALFQAPSFDFGLGLNPFNVNSISRKKTIKYIEVQSICFNREMTRLFSSLTHYLRDGDQEDENNRRRRGSSSGIAAKDGTKTKGLSEEEVSQLLAQRPALLEAAWNLLQDKDWQPAVEKGSVRVLSQKSRHRTSGKAWRLETLVNLPADRMFEEVWDRVDQQPSWNPNLILSEVVARLSPDATILHNATAETAGGLIKARDFVTLCVRDRRSGVQFTGGAAIETALVPPETKRFVRGENFPGCIACLPVTSYSCTLVWIMDSDIKGWIPTGIIDSAMANVIAQLGQSIQQLASKILVKEKRTISIADDDKPSS</sequence>
<evidence type="ECO:0000313" key="3">
    <source>
        <dbReference type="Proteomes" id="UP000095280"/>
    </source>
</evidence>
<evidence type="ECO:0000259" key="2">
    <source>
        <dbReference type="PROSITE" id="PS50848"/>
    </source>
</evidence>
<name>A0A1I8J6Y3_9PLAT</name>
<protein>
    <submittedName>
        <fullName evidence="4">START domain-containing protein</fullName>
    </submittedName>
</protein>
<dbReference type="GO" id="GO:0030301">
    <property type="term" value="P:cholesterol transport"/>
    <property type="evidence" value="ECO:0007669"/>
    <property type="project" value="TreeGrafter"/>
</dbReference>
<dbReference type="GO" id="GO:0005765">
    <property type="term" value="C:lysosomal membrane"/>
    <property type="evidence" value="ECO:0007669"/>
    <property type="project" value="TreeGrafter"/>
</dbReference>
<feature type="domain" description="START" evidence="2">
    <location>
        <begin position="126"/>
        <end position="321"/>
    </location>
</feature>
<dbReference type="SMART" id="SM00234">
    <property type="entry name" value="START"/>
    <property type="match status" value="1"/>
</dbReference>
<dbReference type="InterPro" id="IPR002913">
    <property type="entry name" value="START_lipid-bd_dom"/>
</dbReference>